<keyword evidence="9" id="KW-0472">Membrane</keyword>
<evidence type="ECO:0000256" key="6">
    <source>
        <dbReference type="ARBA" id="ARBA00023033"/>
    </source>
</evidence>
<dbReference type="GO" id="GO:0004497">
    <property type="term" value="F:monooxygenase activity"/>
    <property type="evidence" value="ECO:0007669"/>
    <property type="project" value="UniProtKB-KW"/>
</dbReference>
<dbReference type="InterPro" id="IPR001128">
    <property type="entry name" value="Cyt_P450"/>
</dbReference>
<protein>
    <submittedName>
        <fullName evidence="10">Cytochrome P450</fullName>
    </submittedName>
</protein>
<keyword evidence="9" id="KW-1133">Transmembrane helix</keyword>
<dbReference type="InterPro" id="IPR036396">
    <property type="entry name" value="Cyt_P450_sf"/>
</dbReference>
<dbReference type="AlphaFoldDB" id="A0AAJ0HKH0"/>
<dbReference type="Gene3D" id="1.10.630.10">
    <property type="entry name" value="Cytochrome P450"/>
    <property type="match status" value="1"/>
</dbReference>
<comment type="cofactor">
    <cofactor evidence="1 7">
        <name>heme</name>
        <dbReference type="ChEBI" id="CHEBI:30413"/>
    </cofactor>
</comment>
<dbReference type="PROSITE" id="PS00086">
    <property type="entry name" value="CYTOCHROME_P450"/>
    <property type="match status" value="1"/>
</dbReference>
<feature type="transmembrane region" description="Helical" evidence="9">
    <location>
        <begin position="12"/>
        <end position="30"/>
    </location>
</feature>
<dbReference type="GO" id="GO:0020037">
    <property type="term" value="F:heme binding"/>
    <property type="evidence" value="ECO:0007669"/>
    <property type="project" value="InterPro"/>
</dbReference>
<dbReference type="InterPro" id="IPR017972">
    <property type="entry name" value="Cyt_P450_CS"/>
</dbReference>
<dbReference type="GO" id="GO:0016705">
    <property type="term" value="F:oxidoreductase activity, acting on paired donors, with incorporation or reduction of molecular oxygen"/>
    <property type="evidence" value="ECO:0007669"/>
    <property type="project" value="InterPro"/>
</dbReference>
<reference evidence="10" key="2">
    <citation type="submission" date="2023-06" db="EMBL/GenBank/DDBJ databases">
        <authorList>
            <consortium name="Lawrence Berkeley National Laboratory"/>
            <person name="Haridas S."/>
            <person name="Hensen N."/>
            <person name="Bonometti L."/>
            <person name="Westerberg I."/>
            <person name="Brannstrom I.O."/>
            <person name="Guillou S."/>
            <person name="Cros-Aarteil S."/>
            <person name="Calhoun S."/>
            <person name="Kuo A."/>
            <person name="Mondo S."/>
            <person name="Pangilinan J."/>
            <person name="Riley R."/>
            <person name="Labutti K."/>
            <person name="Andreopoulos B."/>
            <person name="Lipzen A."/>
            <person name="Chen C."/>
            <person name="Yanf M."/>
            <person name="Daum C."/>
            <person name="Ng V."/>
            <person name="Clum A."/>
            <person name="Steindorff A."/>
            <person name="Ohm R."/>
            <person name="Martin F."/>
            <person name="Silar P."/>
            <person name="Natvig D."/>
            <person name="Lalanne C."/>
            <person name="Gautier V."/>
            <person name="Ament-Velasquez S.L."/>
            <person name="Kruys A."/>
            <person name="Hutchinson M.I."/>
            <person name="Powell A.J."/>
            <person name="Barry K."/>
            <person name="Miller A.N."/>
            <person name="Grigoriev I.V."/>
            <person name="Debuchy R."/>
            <person name="Gladieux P."/>
            <person name="Thoren M.H."/>
            <person name="Johannesson H."/>
        </authorList>
    </citation>
    <scope>NUCLEOTIDE SEQUENCE</scope>
    <source>
        <strain evidence="10">CBS 955.72</strain>
    </source>
</reference>
<sequence length="529" mass="59686">MDATYYLERLLRLEILVAVLGVYLAQLVAYKTYQFFIYPYFVSPLRHLPGPKDHHFLIGHTLNQFRSGSPNEPFLAWMRQWPNASLIRYFNVGNSDAVLVTSLAAHKEILRDKAYSFQKPAFFTRLVSDIVGFGLVFAEGEEHKKQRRVLAGLFSPSNLRALVPVFRDKARHLSYLLDQIIETEDGVVELVSLYSKIMLDIMGVFALGVELDNLRSANTSNASFDECYHELFEPDGLGQLLMAINGIVPIRWLPVEANRRFIQANKTVRSQLTGIIQDRIRTVGAAKAAGMDGGPDEGNDLLTFMVAEKYYADSDRWTEDDIMNQILTFLAAGHETTAGALTWATQLMIEHPSETKRLRTEITTLLQRDPSPDQHTIDTLPYLHNFTREVLRLQCPAVNVAREAAEDVVIQGVAIPKGTTLMMQPAVVQRNPSIWGPDCDEFRPDRWDRLEGPAEDPWAFTAFSLGPRVCIGKAMTMLEFKIILIELVSGFDLEAVGDARMSEIKLINPSPLLRPEGGIRVRVRRVEEP</sequence>
<accession>A0AAJ0HKH0</accession>
<dbReference type="EMBL" id="JAUIQD010000004">
    <property type="protein sequence ID" value="KAK3354034.1"/>
    <property type="molecule type" value="Genomic_DNA"/>
</dbReference>
<dbReference type="PANTHER" id="PTHR24305">
    <property type="entry name" value="CYTOCHROME P450"/>
    <property type="match status" value="1"/>
</dbReference>
<evidence type="ECO:0000256" key="4">
    <source>
        <dbReference type="ARBA" id="ARBA00022723"/>
    </source>
</evidence>
<evidence type="ECO:0000256" key="3">
    <source>
        <dbReference type="ARBA" id="ARBA00022617"/>
    </source>
</evidence>
<evidence type="ECO:0000256" key="2">
    <source>
        <dbReference type="ARBA" id="ARBA00010617"/>
    </source>
</evidence>
<keyword evidence="3 7" id="KW-0349">Heme</keyword>
<dbReference type="SUPFAM" id="SSF48264">
    <property type="entry name" value="Cytochrome P450"/>
    <property type="match status" value="1"/>
</dbReference>
<evidence type="ECO:0000256" key="9">
    <source>
        <dbReference type="SAM" id="Phobius"/>
    </source>
</evidence>
<dbReference type="PANTHER" id="PTHR24305:SF166">
    <property type="entry name" value="CYTOCHROME P450 12A4, MITOCHONDRIAL-RELATED"/>
    <property type="match status" value="1"/>
</dbReference>
<dbReference type="Proteomes" id="UP001275084">
    <property type="component" value="Unassembled WGS sequence"/>
</dbReference>
<dbReference type="GO" id="GO:0005506">
    <property type="term" value="F:iron ion binding"/>
    <property type="evidence" value="ECO:0007669"/>
    <property type="project" value="InterPro"/>
</dbReference>
<keyword evidence="9" id="KW-0812">Transmembrane</keyword>
<dbReference type="Pfam" id="PF00067">
    <property type="entry name" value="p450"/>
    <property type="match status" value="1"/>
</dbReference>
<proteinExistence type="inferred from homology"/>
<evidence type="ECO:0000313" key="10">
    <source>
        <dbReference type="EMBL" id="KAK3354034.1"/>
    </source>
</evidence>
<dbReference type="InterPro" id="IPR050121">
    <property type="entry name" value="Cytochrome_P450_monoxygenase"/>
</dbReference>
<keyword evidence="5 7" id="KW-0408">Iron</keyword>
<dbReference type="PRINTS" id="PR00465">
    <property type="entry name" value="EP450IV"/>
</dbReference>
<comment type="similarity">
    <text evidence="2 8">Belongs to the cytochrome P450 family.</text>
</comment>
<evidence type="ECO:0000256" key="1">
    <source>
        <dbReference type="ARBA" id="ARBA00001971"/>
    </source>
</evidence>
<keyword evidence="11" id="KW-1185">Reference proteome</keyword>
<evidence type="ECO:0000313" key="11">
    <source>
        <dbReference type="Proteomes" id="UP001275084"/>
    </source>
</evidence>
<keyword evidence="6 8" id="KW-0503">Monooxygenase</keyword>
<evidence type="ECO:0000256" key="5">
    <source>
        <dbReference type="ARBA" id="ARBA00023004"/>
    </source>
</evidence>
<evidence type="ECO:0000256" key="7">
    <source>
        <dbReference type="PIRSR" id="PIRSR602403-1"/>
    </source>
</evidence>
<keyword evidence="8" id="KW-0560">Oxidoreductase</keyword>
<dbReference type="PRINTS" id="PR00385">
    <property type="entry name" value="P450"/>
</dbReference>
<reference evidence="10" key="1">
    <citation type="journal article" date="2023" name="Mol. Phylogenet. Evol.">
        <title>Genome-scale phylogeny and comparative genomics of the fungal order Sordariales.</title>
        <authorList>
            <person name="Hensen N."/>
            <person name="Bonometti L."/>
            <person name="Westerberg I."/>
            <person name="Brannstrom I.O."/>
            <person name="Guillou S."/>
            <person name="Cros-Aarteil S."/>
            <person name="Calhoun S."/>
            <person name="Haridas S."/>
            <person name="Kuo A."/>
            <person name="Mondo S."/>
            <person name="Pangilinan J."/>
            <person name="Riley R."/>
            <person name="LaButti K."/>
            <person name="Andreopoulos B."/>
            <person name="Lipzen A."/>
            <person name="Chen C."/>
            <person name="Yan M."/>
            <person name="Daum C."/>
            <person name="Ng V."/>
            <person name="Clum A."/>
            <person name="Steindorff A."/>
            <person name="Ohm R.A."/>
            <person name="Martin F."/>
            <person name="Silar P."/>
            <person name="Natvig D.O."/>
            <person name="Lalanne C."/>
            <person name="Gautier V."/>
            <person name="Ament-Velasquez S.L."/>
            <person name="Kruys A."/>
            <person name="Hutchinson M.I."/>
            <person name="Powell A.J."/>
            <person name="Barry K."/>
            <person name="Miller A.N."/>
            <person name="Grigoriev I.V."/>
            <person name="Debuchy R."/>
            <person name="Gladieux P."/>
            <person name="Hiltunen Thoren M."/>
            <person name="Johannesson H."/>
        </authorList>
    </citation>
    <scope>NUCLEOTIDE SEQUENCE</scope>
    <source>
        <strain evidence="10">CBS 955.72</strain>
    </source>
</reference>
<name>A0AAJ0HKH0_9PEZI</name>
<keyword evidence="4 7" id="KW-0479">Metal-binding</keyword>
<organism evidence="10 11">
    <name type="scientific">Lasiosphaeria hispida</name>
    <dbReference type="NCBI Taxonomy" id="260671"/>
    <lineage>
        <taxon>Eukaryota</taxon>
        <taxon>Fungi</taxon>
        <taxon>Dikarya</taxon>
        <taxon>Ascomycota</taxon>
        <taxon>Pezizomycotina</taxon>
        <taxon>Sordariomycetes</taxon>
        <taxon>Sordariomycetidae</taxon>
        <taxon>Sordariales</taxon>
        <taxon>Lasiosphaeriaceae</taxon>
        <taxon>Lasiosphaeria</taxon>
    </lineage>
</organism>
<feature type="binding site" description="axial binding residue" evidence="7">
    <location>
        <position position="470"/>
    </location>
    <ligand>
        <name>heme</name>
        <dbReference type="ChEBI" id="CHEBI:30413"/>
    </ligand>
    <ligandPart>
        <name>Fe</name>
        <dbReference type="ChEBI" id="CHEBI:18248"/>
    </ligandPart>
</feature>
<comment type="caution">
    <text evidence="10">The sequence shown here is derived from an EMBL/GenBank/DDBJ whole genome shotgun (WGS) entry which is preliminary data.</text>
</comment>
<evidence type="ECO:0000256" key="8">
    <source>
        <dbReference type="RuleBase" id="RU000461"/>
    </source>
</evidence>
<gene>
    <name evidence="10" type="ORF">B0T25DRAFT_480644</name>
</gene>
<dbReference type="InterPro" id="IPR002403">
    <property type="entry name" value="Cyt_P450_E_grp-IV"/>
</dbReference>